<dbReference type="CTD" id="68918574"/>
<evidence type="ECO:0000313" key="2">
    <source>
        <dbReference type="Proteomes" id="UP000008549"/>
    </source>
</evidence>
<proteinExistence type="predicted"/>
<reference evidence="1 2" key="1">
    <citation type="journal article" date="2003" name="PLoS Biol.">
        <title>The genome sequence of Caenorhabditis briggsae: a platform for comparative genomics.</title>
        <authorList>
            <person name="Stein L.D."/>
            <person name="Bao Z."/>
            <person name="Blasiar D."/>
            <person name="Blumenthal T."/>
            <person name="Brent M.R."/>
            <person name="Chen N."/>
            <person name="Chinwalla A."/>
            <person name="Clarke L."/>
            <person name="Clee C."/>
            <person name="Coghlan A."/>
            <person name="Coulson A."/>
            <person name="D'Eustachio P."/>
            <person name="Fitch D.H."/>
            <person name="Fulton L.A."/>
            <person name="Fulton R.E."/>
            <person name="Griffiths-Jones S."/>
            <person name="Harris T.W."/>
            <person name="Hillier L.W."/>
            <person name="Kamath R."/>
            <person name="Kuwabara P.E."/>
            <person name="Mardis E.R."/>
            <person name="Marra M.A."/>
            <person name="Miner T.L."/>
            <person name="Minx P."/>
            <person name="Mullikin J.C."/>
            <person name="Plumb R.W."/>
            <person name="Rogers J."/>
            <person name="Schein J.E."/>
            <person name="Sohrmann M."/>
            <person name="Spieth J."/>
            <person name="Stajich J.E."/>
            <person name="Wei C."/>
            <person name="Willey D."/>
            <person name="Wilson R.K."/>
            <person name="Durbin R."/>
            <person name="Waterston R.H."/>
        </authorList>
    </citation>
    <scope>NUCLEOTIDE SEQUENCE [LARGE SCALE GENOMIC DNA]</scope>
    <source>
        <strain evidence="1 2">AF16</strain>
    </source>
</reference>
<dbReference type="HOGENOM" id="CLU_3175878_0_0_1"/>
<accession>B6IHJ0</accession>
<keyword evidence="2" id="KW-1185">Reference proteome</keyword>
<sequence length="47" mass="5378">MSEIAFSEKHCKLRNNANTVLEQIVKDYGIENGRPTKKLIIHKCGHL</sequence>
<evidence type="ECO:0000313" key="1">
    <source>
        <dbReference type="EMBL" id="CAR99370.1"/>
    </source>
</evidence>
<dbReference type="AlphaFoldDB" id="B6IHJ0"/>
<gene>
    <name evidence="1" type="ORF">CBG27116</name>
    <name evidence="1" type="ORF">CBG_27116</name>
</gene>
<protein>
    <submittedName>
        <fullName evidence="1">Protein CBG27116</fullName>
    </submittedName>
</protein>
<dbReference type="InParanoid" id="B6IHJ0"/>
<organism evidence="1 2">
    <name type="scientific">Caenorhabditis briggsae</name>
    <dbReference type="NCBI Taxonomy" id="6238"/>
    <lineage>
        <taxon>Eukaryota</taxon>
        <taxon>Metazoa</taxon>
        <taxon>Ecdysozoa</taxon>
        <taxon>Nematoda</taxon>
        <taxon>Chromadorea</taxon>
        <taxon>Rhabditida</taxon>
        <taxon>Rhabditina</taxon>
        <taxon>Rhabditomorpha</taxon>
        <taxon>Rhabditoidea</taxon>
        <taxon>Rhabditidae</taxon>
        <taxon>Peloderinae</taxon>
        <taxon>Caenorhabditis</taxon>
    </lineage>
</organism>
<dbReference type="GeneID" id="68918574"/>
<name>B6IHJ0_CAEBR</name>
<dbReference type="Proteomes" id="UP000008549">
    <property type="component" value="Unassembled WGS sequence"/>
</dbReference>
<reference evidence="1 2" key="2">
    <citation type="journal article" date="2011" name="PLoS Genet.">
        <title>Caenorhabditis briggsae recombinant inbred line genotypes reveal inter-strain incompatibility and the evolution of recombination.</title>
        <authorList>
            <person name="Ross J.A."/>
            <person name="Koboldt D.C."/>
            <person name="Staisch J.E."/>
            <person name="Chamberlin H.M."/>
            <person name="Gupta B.P."/>
            <person name="Miller R.D."/>
            <person name="Baird S.E."/>
            <person name="Haag E.S."/>
        </authorList>
    </citation>
    <scope>NUCLEOTIDE SEQUENCE [LARGE SCALE GENOMIC DNA]</scope>
    <source>
        <strain evidence="1 2">AF16</strain>
    </source>
</reference>
<dbReference type="KEGG" id="cbr:CBG_27116"/>
<dbReference type="EMBL" id="HE600954">
    <property type="protein sequence ID" value="CAR99370.1"/>
    <property type="molecule type" value="Genomic_DNA"/>
</dbReference>
<dbReference type="RefSeq" id="XP_045098933.1">
    <property type="nucleotide sequence ID" value="XM_045237737.1"/>
</dbReference>